<protein>
    <submittedName>
        <fullName evidence="1">Uncharacterized protein</fullName>
    </submittedName>
</protein>
<sequence length="87" mass="9900">MHFDLTRDEALVDRLSCQQGKQNRTRQAASQTLGSWHSFISALALQSQAAIIGRSSFRALRAQHTAFEIADELRVRNLNLLERMFQA</sequence>
<reference evidence="1 2" key="1">
    <citation type="submission" date="2014-09" db="EMBL/GenBank/DDBJ databases">
        <authorList>
            <person name="Magalhaes I.L.F."/>
            <person name="Oliveira U."/>
            <person name="Santos F.R."/>
            <person name="Vidigal T.H.D.A."/>
            <person name="Brescovit A.D."/>
            <person name="Santos A.J."/>
        </authorList>
    </citation>
    <scope>NUCLEOTIDE SEQUENCE [LARGE SCALE GENOMIC DNA]</scope>
</reference>
<proteinExistence type="predicted"/>
<accession>A0A0P1BHQ9</accession>
<keyword evidence="2" id="KW-1185">Reference proteome</keyword>
<name>A0A0P1BHQ9_9BASI</name>
<dbReference type="Proteomes" id="UP000054845">
    <property type="component" value="Unassembled WGS sequence"/>
</dbReference>
<dbReference type="EMBL" id="CCYA01000272">
    <property type="protein sequence ID" value="CEH15788.1"/>
    <property type="molecule type" value="Genomic_DNA"/>
</dbReference>
<organism evidence="1 2">
    <name type="scientific">Ceraceosorus bombacis</name>
    <dbReference type="NCBI Taxonomy" id="401625"/>
    <lineage>
        <taxon>Eukaryota</taxon>
        <taxon>Fungi</taxon>
        <taxon>Dikarya</taxon>
        <taxon>Basidiomycota</taxon>
        <taxon>Ustilaginomycotina</taxon>
        <taxon>Exobasidiomycetes</taxon>
        <taxon>Ceraceosorales</taxon>
        <taxon>Ceraceosoraceae</taxon>
        <taxon>Ceraceosorus</taxon>
    </lineage>
</organism>
<evidence type="ECO:0000313" key="2">
    <source>
        <dbReference type="Proteomes" id="UP000054845"/>
    </source>
</evidence>
<dbReference type="AlphaFoldDB" id="A0A0P1BHQ9"/>
<evidence type="ECO:0000313" key="1">
    <source>
        <dbReference type="EMBL" id="CEH15788.1"/>
    </source>
</evidence>